<dbReference type="Gene3D" id="1.10.1660.10">
    <property type="match status" value="1"/>
</dbReference>
<accession>A0A9X3TV16</accession>
<evidence type="ECO:0000256" key="3">
    <source>
        <dbReference type="ARBA" id="ARBA00023125"/>
    </source>
</evidence>
<evidence type="ECO:0000256" key="5">
    <source>
        <dbReference type="SAM" id="Coils"/>
    </source>
</evidence>
<evidence type="ECO:0000259" key="6">
    <source>
        <dbReference type="PROSITE" id="PS50937"/>
    </source>
</evidence>
<dbReference type="PANTHER" id="PTHR30204">
    <property type="entry name" value="REDOX-CYCLING DRUG-SENSING TRANSCRIPTIONAL ACTIVATOR SOXR"/>
    <property type="match status" value="1"/>
</dbReference>
<organism evidence="7 8">
    <name type="scientific">Brevibacillus thermoruber</name>
    <dbReference type="NCBI Taxonomy" id="33942"/>
    <lineage>
        <taxon>Bacteria</taxon>
        <taxon>Bacillati</taxon>
        <taxon>Bacillota</taxon>
        <taxon>Bacilli</taxon>
        <taxon>Bacillales</taxon>
        <taxon>Paenibacillaceae</taxon>
        <taxon>Brevibacillus</taxon>
    </lineage>
</organism>
<feature type="coiled-coil region" evidence="5">
    <location>
        <begin position="214"/>
        <end position="241"/>
    </location>
</feature>
<dbReference type="SMART" id="SM00422">
    <property type="entry name" value="HTH_MERR"/>
    <property type="match status" value="1"/>
</dbReference>
<dbReference type="CDD" id="cd00592">
    <property type="entry name" value="HTH_MerR-like"/>
    <property type="match status" value="1"/>
</dbReference>
<evidence type="ECO:0000313" key="8">
    <source>
        <dbReference type="Proteomes" id="UP001151071"/>
    </source>
</evidence>
<dbReference type="AlphaFoldDB" id="A0A9X3TV16"/>
<dbReference type="InterPro" id="IPR009061">
    <property type="entry name" value="DNA-bd_dom_put_sf"/>
</dbReference>
<keyword evidence="3" id="KW-0238">DNA-binding</keyword>
<keyword evidence="4" id="KW-0804">Transcription</keyword>
<evidence type="ECO:0000256" key="1">
    <source>
        <dbReference type="ARBA" id="ARBA00022491"/>
    </source>
</evidence>
<comment type="caution">
    <text evidence="7">The sequence shown here is derived from an EMBL/GenBank/DDBJ whole genome shotgun (WGS) entry which is preliminary data.</text>
</comment>
<name>A0A9X3TV16_9BACL</name>
<dbReference type="GO" id="GO:0003700">
    <property type="term" value="F:DNA-binding transcription factor activity"/>
    <property type="evidence" value="ECO:0007669"/>
    <property type="project" value="InterPro"/>
</dbReference>
<reference evidence="7" key="1">
    <citation type="submission" date="2022-12" db="EMBL/GenBank/DDBJ databases">
        <title>Draft genome sequence of the thermophilic strain Brevibacillus thermoruber HT42, isolated from Los Humeros, Puebla, Mexico, with biotechnological potential.</title>
        <authorList>
            <person name="Lara Sanchez J."/>
            <person name="Solis Palacios R."/>
            <person name="Bustos Baena A.S."/>
            <person name="Ruz Baez A.E."/>
            <person name="Espinosa Luna G."/>
            <person name="Oliart Ros R.M."/>
        </authorList>
    </citation>
    <scope>NUCLEOTIDE SEQUENCE</scope>
    <source>
        <strain evidence="7">HT42</strain>
    </source>
</reference>
<dbReference type="Pfam" id="PF13411">
    <property type="entry name" value="MerR_1"/>
    <property type="match status" value="1"/>
</dbReference>
<dbReference type="InterPro" id="IPR000551">
    <property type="entry name" value="MerR-type_HTH_dom"/>
</dbReference>
<gene>
    <name evidence="7" type="ORF">O3V59_22015</name>
</gene>
<sequence>MKIKDVMKQTGLTRKAIYYYEEAGLIAPSTDPENQYRIYSSDDVERLRYIRTLRRLGMPIRDIKTILQYPDQATLLLRKQLARIEAESSELALCRQAISVLIEAAEQSPKDGGRSRIREADLLAGAVEQERRRRDDYMRRRLMDLFPGTMGKFMALHFGAFLQEPLSDSDKESAWERLVGYVDSMEQFDIPSQLAEHIDRMSEEEIEEAAAVYRESLQRYISPTEAEYEELKEEMRAQVEQFKKWPLNQEQTALTRQLKERLDRAGFYRVFVEQMRTLSADYRNYLETLERLQRDLNVRYDDHGMLTI</sequence>
<dbReference type="PROSITE" id="PS50937">
    <property type="entry name" value="HTH_MERR_2"/>
    <property type="match status" value="1"/>
</dbReference>
<keyword evidence="8" id="KW-1185">Reference proteome</keyword>
<feature type="domain" description="HTH merR-type" evidence="6">
    <location>
        <begin position="1"/>
        <end position="69"/>
    </location>
</feature>
<protein>
    <submittedName>
        <fullName evidence="7">MerR family transcriptional regulator</fullName>
    </submittedName>
</protein>
<evidence type="ECO:0000313" key="7">
    <source>
        <dbReference type="EMBL" id="MDA5111015.1"/>
    </source>
</evidence>
<proteinExistence type="predicted"/>
<dbReference type="SUPFAM" id="SSF46955">
    <property type="entry name" value="Putative DNA-binding domain"/>
    <property type="match status" value="1"/>
</dbReference>
<dbReference type="PRINTS" id="PR00040">
    <property type="entry name" value="HTHMERR"/>
</dbReference>
<keyword evidence="1" id="KW-0678">Repressor</keyword>
<keyword evidence="5" id="KW-0175">Coiled coil</keyword>
<evidence type="ECO:0000256" key="2">
    <source>
        <dbReference type="ARBA" id="ARBA00023015"/>
    </source>
</evidence>
<dbReference type="InterPro" id="IPR047057">
    <property type="entry name" value="MerR_fam"/>
</dbReference>
<dbReference type="Proteomes" id="UP001151071">
    <property type="component" value="Unassembled WGS sequence"/>
</dbReference>
<dbReference type="EMBL" id="JAPYYP010000059">
    <property type="protein sequence ID" value="MDA5111015.1"/>
    <property type="molecule type" value="Genomic_DNA"/>
</dbReference>
<dbReference type="GO" id="GO:0003677">
    <property type="term" value="F:DNA binding"/>
    <property type="evidence" value="ECO:0007669"/>
    <property type="project" value="UniProtKB-KW"/>
</dbReference>
<dbReference type="PANTHER" id="PTHR30204:SF69">
    <property type="entry name" value="MERR-FAMILY TRANSCRIPTIONAL REGULATOR"/>
    <property type="match status" value="1"/>
</dbReference>
<keyword evidence="2" id="KW-0805">Transcription regulation</keyword>
<dbReference type="RefSeq" id="WP_271141068.1">
    <property type="nucleotide sequence ID" value="NZ_JAPYYP010000059.1"/>
</dbReference>
<evidence type="ECO:0000256" key="4">
    <source>
        <dbReference type="ARBA" id="ARBA00023163"/>
    </source>
</evidence>